<gene>
    <name evidence="1" type="ORF">M9H77_03343</name>
</gene>
<accession>A0ACC0CB09</accession>
<evidence type="ECO:0000313" key="1">
    <source>
        <dbReference type="EMBL" id="KAI5682115.1"/>
    </source>
</evidence>
<organism evidence="1 2">
    <name type="scientific">Catharanthus roseus</name>
    <name type="common">Madagascar periwinkle</name>
    <name type="synonym">Vinca rosea</name>
    <dbReference type="NCBI Taxonomy" id="4058"/>
    <lineage>
        <taxon>Eukaryota</taxon>
        <taxon>Viridiplantae</taxon>
        <taxon>Streptophyta</taxon>
        <taxon>Embryophyta</taxon>
        <taxon>Tracheophyta</taxon>
        <taxon>Spermatophyta</taxon>
        <taxon>Magnoliopsida</taxon>
        <taxon>eudicotyledons</taxon>
        <taxon>Gunneridae</taxon>
        <taxon>Pentapetalae</taxon>
        <taxon>asterids</taxon>
        <taxon>lamiids</taxon>
        <taxon>Gentianales</taxon>
        <taxon>Apocynaceae</taxon>
        <taxon>Rauvolfioideae</taxon>
        <taxon>Vinceae</taxon>
        <taxon>Catharanthinae</taxon>
        <taxon>Catharanthus</taxon>
    </lineage>
</organism>
<dbReference type="EMBL" id="CM044701">
    <property type="protein sequence ID" value="KAI5682115.1"/>
    <property type="molecule type" value="Genomic_DNA"/>
</dbReference>
<dbReference type="Proteomes" id="UP001060085">
    <property type="component" value="Linkage Group LG01"/>
</dbReference>
<proteinExistence type="predicted"/>
<sequence>MEVMEELISVEQVFLDAILSSLEKVERDENEISEERKEGTMKEKENKRKRIGGKLHHNHKEKSTSFSSNSLPLSIGFSFKELNLPFKEFFEEAGFEEENGFYHWVTIGYCMITDTHECFEESKPRDGVRRMVELETN</sequence>
<protein>
    <submittedName>
        <fullName evidence="1">Uncharacterized protein</fullName>
    </submittedName>
</protein>
<comment type="caution">
    <text evidence="1">The sequence shown here is derived from an EMBL/GenBank/DDBJ whole genome shotgun (WGS) entry which is preliminary data.</text>
</comment>
<keyword evidence="2" id="KW-1185">Reference proteome</keyword>
<evidence type="ECO:0000313" key="2">
    <source>
        <dbReference type="Proteomes" id="UP001060085"/>
    </source>
</evidence>
<name>A0ACC0CB09_CATRO</name>
<reference evidence="2" key="1">
    <citation type="journal article" date="2023" name="Nat. Plants">
        <title>Single-cell RNA sequencing provides a high-resolution roadmap for understanding the multicellular compartmentation of specialized metabolism.</title>
        <authorList>
            <person name="Sun S."/>
            <person name="Shen X."/>
            <person name="Li Y."/>
            <person name="Li Y."/>
            <person name="Wang S."/>
            <person name="Li R."/>
            <person name="Zhang H."/>
            <person name="Shen G."/>
            <person name="Guo B."/>
            <person name="Wei J."/>
            <person name="Xu J."/>
            <person name="St-Pierre B."/>
            <person name="Chen S."/>
            <person name="Sun C."/>
        </authorList>
    </citation>
    <scope>NUCLEOTIDE SEQUENCE [LARGE SCALE GENOMIC DNA]</scope>
</reference>